<comment type="caution">
    <text evidence="1">The sequence shown here is derived from an EMBL/GenBank/DDBJ whole genome shotgun (WGS) entry which is preliminary data.</text>
</comment>
<evidence type="ECO:0000313" key="2">
    <source>
        <dbReference type="Proteomes" id="UP000037069"/>
    </source>
</evidence>
<dbReference type="Proteomes" id="UP000037069">
    <property type="component" value="Unassembled WGS sequence"/>
</dbReference>
<sequence>MTPNCYLAVFYGYNKNNNSYNNNVGNKLLCALFCSKSFDSLFDVRSGNPVRVITLVGISLLCVVRGTSIGGTLLKHENILGNGGLICCGPLFFGLRLRFCMPSFFMESGRFMLCSLKYRPQALQTGFPSLLRRHKTVVPGGGCCSSLRGAICTYSAGECRCRWYSLTVSGSSESRWTLVPVLRPDICNIRMYVRL</sequence>
<dbReference type="EMBL" id="JRES01001605">
    <property type="protein sequence ID" value="KNC21541.1"/>
    <property type="molecule type" value="Genomic_DNA"/>
</dbReference>
<organism evidence="1 2">
    <name type="scientific">Lucilia cuprina</name>
    <name type="common">Green bottle fly</name>
    <name type="synonym">Australian sheep blowfly</name>
    <dbReference type="NCBI Taxonomy" id="7375"/>
    <lineage>
        <taxon>Eukaryota</taxon>
        <taxon>Metazoa</taxon>
        <taxon>Ecdysozoa</taxon>
        <taxon>Arthropoda</taxon>
        <taxon>Hexapoda</taxon>
        <taxon>Insecta</taxon>
        <taxon>Pterygota</taxon>
        <taxon>Neoptera</taxon>
        <taxon>Endopterygota</taxon>
        <taxon>Diptera</taxon>
        <taxon>Brachycera</taxon>
        <taxon>Muscomorpha</taxon>
        <taxon>Oestroidea</taxon>
        <taxon>Calliphoridae</taxon>
        <taxon>Luciliinae</taxon>
        <taxon>Lucilia</taxon>
    </lineage>
</organism>
<accession>A0A0L0BNE7</accession>
<dbReference type="AlphaFoldDB" id="A0A0L0BNE7"/>
<evidence type="ECO:0000313" key="1">
    <source>
        <dbReference type="EMBL" id="KNC21541.1"/>
    </source>
</evidence>
<name>A0A0L0BNE7_LUCCU</name>
<protein>
    <submittedName>
        <fullName evidence="1">Uncharacterized protein</fullName>
    </submittedName>
</protein>
<reference evidence="1 2" key="1">
    <citation type="journal article" date="2015" name="Nat. Commun.">
        <title>Lucilia cuprina genome unlocks parasitic fly biology to underpin future interventions.</title>
        <authorList>
            <person name="Anstead C.A."/>
            <person name="Korhonen P.K."/>
            <person name="Young N.D."/>
            <person name="Hall R.S."/>
            <person name="Jex A.R."/>
            <person name="Murali S.C."/>
            <person name="Hughes D.S."/>
            <person name="Lee S.F."/>
            <person name="Perry T."/>
            <person name="Stroehlein A.J."/>
            <person name="Ansell B.R."/>
            <person name="Breugelmans B."/>
            <person name="Hofmann A."/>
            <person name="Qu J."/>
            <person name="Dugan S."/>
            <person name="Lee S.L."/>
            <person name="Chao H."/>
            <person name="Dinh H."/>
            <person name="Han Y."/>
            <person name="Doddapaneni H.V."/>
            <person name="Worley K.C."/>
            <person name="Muzny D.M."/>
            <person name="Ioannidis P."/>
            <person name="Waterhouse R.M."/>
            <person name="Zdobnov E.M."/>
            <person name="James P.J."/>
            <person name="Bagnall N.H."/>
            <person name="Kotze A.C."/>
            <person name="Gibbs R.A."/>
            <person name="Richards S."/>
            <person name="Batterham P."/>
            <person name="Gasser R.B."/>
        </authorList>
    </citation>
    <scope>NUCLEOTIDE SEQUENCE [LARGE SCALE GENOMIC DNA]</scope>
    <source>
        <strain evidence="1 2">LS</strain>
        <tissue evidence="1">Full body</tissue>
    </source>
</reference>
<keyword evidence="2" id="KW-1185">Reference proteome</keyword>
<gene>
    <name evidence="1" type="ORF">FF38_05358</name>
</gene>
<proteinExistence type="predicted"/>